<accession>A0AAD3DBF9</accession>
<evidence type="ECO:0000259" key="6">
    <source>
        <dbReference type="SMART" id="SM00415"/>
    </source>
</evidence>
<keyword evidence="3" id="KW-0539">Nucleus</keyword>
<dbReference type="EMBL" id="BLLK01000074">
    <property type="protein sequence ID" value="GFH61437.1"/>
    <property type="molecule type" value="Genomic_DNA"/>
</dbReference>
<sequence>MEPKQNKPRRGVVLPFPRRLHKLLQVSVVDPALACTISWNEDGTSFRVHDQKTFERDIQPTYFDQSKYTSFRRQLNLWSFQRLSRTGPYLTVKDVEGYYTHPLFKRDEPNLCDEMRRSGASSSSKRRTSTKVLHSAMPSSSAGESISVKKNFKPVQETRSASNSMKTFSIKQE</sequence>
<keyword evidence="2" id="KW-0238">DNA-binding</keyword>
<evidence type="ECO:0000313" key="7">
    <source>
        <dbReference type="EMBL" id="GFH61437.1"/>
    </source>
</evidence>
<comment type="similarity">
    <text evidence="4">Belongs to the HSF family.</text>
</comment>
<gene>
    <name evidence="7" type="ORF">CTEN210_17913</name>
</gene>
<evidence type="ECO:0000256" key="2">
    <source>
        <dbReference type="ARBA" id="ARBA00023125"/>
    </source>
</evidence>
<dbReference type="PANTHER" id="PTHR10015">
    <property type="entry name" value="HEAT SHOCK TRANSCRIPTION FACTOR"/>
    <property type="match status" value="1"/>
</dbReference>
<comment type="caution">
    <text evidence="7">The sequence shown here is derived from an EMBL/GenBank/DDBJ whole genome shotgun (WGS) entry which is preliminary data.</text>
</comment>
<name>A0AAD3DBF9_9STRA</name>
<feature type="region of interest" description="Disordered" evidence="5">
    <location>
        <begin position="114"/>
        <end position="173"/>
    </location>
</feature>
<feature type="domain" description="HSF-type DNA-binding" evidence="6">
    <location>
        <begin position="15"/>
        <end position="118"/>
    </location>
</feature>
<evidence type="ECO:0000256" key="5">
    <source>
        <dbReference type="SAM" id="MobiDB-lite"/>
    </source>
</evidence>
<evidence type="ECO:0000313" key="8">
    <source>
        <dbReference type="Proteomes" id="UP001054902"/>
    </source>
</evidence>
<proteinExistence type="inferred from homology"/>
<organism evidence="7 8">
    <name type="scientific">Chaetoceros tenuissimus</name>
    <dbReference type="NCBI Taxonomy" id="426638"/>
    <lineage>
        <taxon>Eukaryota</taxon>
        <taxon>Sar</taxon>
        <taxon>Stramenopiles</taxon>
        <taxon>Ochrophyta</taxon>
        <taxon>Bacillariophyta</taxon>
        <taxon>Coscinodiscophyceae</taxon>
        <taxon>Chaetocerotophycidae</taxon>
        <taxon>Chaetocerotales</taxon>
        <taxon>Chaetocerotaceae</taxon>
        <taxon>Chaetoceros</taxon>
    </lineage>
</organism>
<dbReference type="SMART" id="SM00415">
    <property type="entry name" value="HSF"/>
    <property type="match status" value="1"/>
</dbReference>
<dbReference type="InterPro" id="IPR000232">
    <property type="entry name" value="HSF_DNA-bd"/>
</dbReference>
<feature type="compositionally biased region" description="Polar residues" evidence="5">
    <location>
        <begin position="157"/>
        <end position="173"/>
    </location>
</feature>
<dbReference type="InterPro" id="IPR036388">
    <property type="entry name" value="WH-like_DNA-bd_sf"/>
</dbReference>
<reference evidence="7 8" key="1">
    <citation type="journal article" date="2021" name="Sci. Rep.">
        <title>The genome of the diatom Chaetoceros tenuissimus carries an ancient integrated fragment of an extant virus.</title>
        <authorList>
            <person name="Hongo Y."/>
            <person name="Kimura K."/>
            <person name="Takaki Y."/>
            <person name="Yoshida Y."/>
            <person name="Baba S."/>
            <person name="Kobayashi G."/>
            <person name="Nagasaki K."/>
            <person name="Hano T."/>
            <person name="Tomaru Y."/>
        </authorList>
    </citation>
    <scope>NUCLEOTIDE SEQUENCE [LARGE SCALE GENOMIC DNA]</scope>
    <source>
        <strain evidence="7 8">NIES-3715</strain>
    </source>
</reference>
<keyword evidence="8" id="KW-1185">Reference proteome</keyword>
<dbReference type="Proteomes" id="UP001054902">
    <property type="component" value="Unassembled WGS sequence"/>
</dbReference>
<dbReference type="SUPFAM" id="SSF46785">
    <property type="entry name" value="Winged helix' DNA-binding domain"/>
    <property type="match status" value="1"/>
</dbReference>
<evidence type="ECO:0000256" key="4">
    <source>
        <dbReference type="RuleBase" id="RU004020"/>
    </source>
</evidence>
<comment type="subcellular location">
    <subcellularLocation>
        <location evidence="1">Nucleus</location>
    </subcellularLocation>
</comment>
<dbReference type="AlphaFoldDB" id="A0AAD3DBF9"/>
<protein>
    <recommendedName>
        <fullName evidence="6">HSF-type DNA-binding domain-containing protein</fullName>
    </recommendedName>
</protein>
<dbReference type="InterPro" id="IPR036390">
    <property type="entry name" value="WH_DNA-bd_sf"/>
</dbReference>
<dbReference type="GO" id="GO:0043565">
    <property type="term" value="F:sequence-specific DNA binding"/>
    <property type="evidence" value="ECO:0007669"/>
    <property type="project" value="InterPro"/>
</dbReference>
<dbReference type="GO" id="GO:0003700">
    <property type="term" value="F:DNA-binding transcription factor activity"/>
    <property type="evidence" value="ECO:0007669"/>
    <property type="project" value="InterPro"/>
</dbReference>
<evidence type="ECO:0000256" key="1">
    <source>
        <dbReference type="ARBA" id="ARBA00004123"/>
    </source>
</evidence>
<dbReference type="Pfam" id="PF00447">
    <property type="entry name" value="HSF_DNA-bind"/>
    <property type="match status" value="1"/>
</dbReference>
<dbReference type="GO" id="GO:0005634">
    <property type="term" value="C:nucleus"/>
    <property type="evidence" value="ECO:0007669"/>
    <property type="project" value="UniProtKB-SubCell"/>
</dbReference>
<dbReference type="PANTHER" id="PTHR10015:SF206">
    <property type="entry name" value="HSF-TYPE DNA-BINDING DOMAIN-CONTAINING PROTEIN"/>
    <property type="match status" value="1"/>
</dbReference>
<dbReference type="Gene3D" id="1.10.10.10">
    <property type="entry name" value="Winged helix-like DNA-binding domain superfamily/Winged helix DNA-binding domain"/>
    <property type="match status" value="1"/>
</dbReference>
<evidence type="ECO:0000256" key="3">
    <source>
        <dbReference type="ARBA" id="ARBA00023242"/>
    </source>
</evidence>